<dbReference type="GO" id="GO:0030335">
    <property type="term" value="P:positive regulation of cell migration"/>
    <property type="evidence" value="ECO:0007669"/>
    <property type="project" value="TreeGrafter"/>
</dbReference>
<dbReference type="Gene3D" id="2.130.10.10">
    <property type="entry name" value="YVTN repeat-like/Quinoprotein amine dehydrogenase"/>
    <property type="match status" value="1"/>
</dbReference>
<dbReference type="Proteomes" id="UP000316079">
    <property type="component" value="Unassembled WGS sequence"/>
</dbReference>
<dbReference type="PANTHER" id="PTHR11036:SF11">
    <property type="entry name" value="SEMAPHORIN-6C"/>
    <property type="match status" value="1"/>
</dbReference>
<dbReference type="InterPro" id="IPR001627">
    <property type="entry name" value="Semap_dom"/>
</dbReference>
<feature type="transmembrane region" description="Helical" evidence="4">
    <location>
        <begin position="20"/>
        <end position="39"/>
    </location>
</feature>
<keyword evidence="7" id="KW-1185">Reference proteome</keyword>
<feature type="compositionally biased region" description="Polar residues" evidence="3">
    <location>
        <begin position="787"/>
        <end position="799"/>
    </location>
</feature>
<evidence type="ECO:0000313" key="7">
    <source>
        <dbReference type="Proteomes" id="UP000316079"/>
    </source>
</evidence>
<keyword evidence="4" id="KW-1133">Transmembrane helix</keyword>
<dbReference type="SMART" id="SM00630">
    <property type="entry name" value="Sema"/>
    <property type="match status" value="1"/>
</dbReference>
<feature type="region of interest" description="Disordered" evidence="3">
    <location>
        <begin position="787"/>
        <end position="815"/>
    </location>
</feature>
<dbReference type="PROSITE" id="PS51004">
    <property type="entry name" value="SEMA"/>
    <property type="match status" value="1"/>
</dbReference>
<dbReference type="Pfam" id="PF01403">
    <property type="entry name" value="Sema"/>
    <property type="match status" value="1"/>
</dbReference>
<dbReference type="GO" id="GO:0045499">
    <property type="term" value="F:chemorepellent activity"/>
    <property type="evidence" value="ECO:0007669"/>
    <property type="project" value="TreeGrafter"/>
</dbReference>
<sequence length="1115" mass="124294">MSSEEIRCRRVADTHGVMEVIDRTCFFIIMATMSLAWLLPLISAVTPFPKDLQPISVVELDDSLPYPSFQGLESSNDTEQQLGLNFQRLMRIQHMLYIAARDHVFVVNLTAAVNEIIPQQVLTWRSTDVSKCTVRGRNRDECYNYIKVLVRRNDETLFACGTNALNPACRNYRVSSLEQVGQELLGQARCPFESRQSNVGVFAGGHFYSATVTDFQESDSVIYRSLGGEGRPVLRTVKYDSKWLREPHFIHAVEYGVYVYFFFSELAVEHTGSGKNTDARVPKHLPLNPQSRGLSCCVFLSGFYGCLKVCLLQVVYSRVARVCKNDSGGSTRVLDRHWTSFLKARLDCSVPGETFFYFDKLQALTGVLQINHRPSLVGVFTTQTNSIPGSAVCGFYLDDIERVFTGRFKEQKNSDSVWTAVPEELVPKPRPGSCAGEASASSFSSSVQFPDSVLSFIKTHPLMDESVPSVNNRPFITSTSSRYKLTQIAVDISAGPHRNRTIMFLGSEDGHVLKVLTSTNANSTHRLLEDIDVFNPTRCRGDRGVLALELDTERHALFVAFSSCVIRVPLSRCAQHSACRRSCLDTHDPYCLWLRTGRCADVAPGFKAGFEQDIDGDHSHVMDLCSDVLSETESDAESAVDAASGVQQLPEEESQSEGFHYTLLGACVLVAFVFGGIFSGLMVSCYCSQRSQQTEESEAPLSHTLSLTDLAKLNLLLDSKPDTRDAPAIAPQIYCQPTAIQAQRPAEEELVSSLPTPDSTPELPIKNLKVLNSQWERSHVFNSSHQLFPSSKAKSSESCDVSPEAREATSSGPGLYVQTPKSRYSCFEDTPDRSALQTLQQQPLGGSTQRPVLIKMGSGITTSRQHTFKPKITTTGNVYENHRPLITRGSCLTRQHSYSESSFMQRAALVRRTASLKPQIPPKPMNVPYRALVMHPNCVNTPPRVLQVHQSSVSTPPRTLQMHPNFMNMPPRAPQGYKHSYTDLEREELRQRSESQLTHSLLLLLLLKRFSLVTPTAEANPASEHEQRCAQKAEVLRHRPQQHLTVEEEEEKKRDSSTDSPGPEKQPHSSMPSLLQLMEHNLLRVQRRLNISVLTDCSTAGEKLVVTVLPQKSLL</sequence>
<dbReference type="FunFam" id="3.30.1680.10:FF:000026">
    <property type="entry name" value="Sema domain, transmembrane domain (TM), and cytoplasmic domain, (semaphorin) 6D"/>
    <property type="match status" value="1"/>
</dbReference>
<dbReference type="Gene3D" id="3.30.1680.10">
    <property type="entry name" value="ligand-binding face of the semaphorins, domain 2"/>
    <property type="match status" value="1"/>
</dbReference>
<organism evidence="6 7">
    <name type="scientific">Danionella cerebrum</name>
    <dbReference type="NCBI Taxonomy" id="2873325"/>
    <lineage>
        <taxon>Eukaryota</taxon>
        <taxon>Metazoa</taxon>
        <taxon>Chordata</taxon>
        <taxon>Craniata</taxon>
        <taxon>Vertebrata</taxon>
        <taxon>Euteleostomi</taxon>
        <taxon>Actinopterygii</taxon>
        <taxon>Neopterygii</taxon>
        <taxon>Teleostei</taxon>
        <taxon>Ostariophysi</taxon>
        <taxon>Cypriniformes</taxon>
        <taxon>Danionidae</taxon>
        <taxon>Danioninae</taxon>
        <taxon>Danionella</taxon>
    </lineage>
</organism>
<evidence type="ECO:0000256" key="4">
    <source>
        <dbReference type="SAM" id="Phobius"/>
    </source>
</evidence>
<keyword evidence="1" id="KW-0325">Glycoprotein</keyword>
<dbReference type="OrthoDB" id="9988752at2759"/>
<dbReference type="SUPFAM" id="SSF101912">
    <property type="entry name" value="Sema domain"/>
    <property type="match status" value="2"/>
</dbReference>
<evidence type="ECO:0000259" key="5">
    <source>
        <dbReference type="PROSITE" id="PS51004"/>
    </source>
</evidence>
<gene>
    <name evidence="6" type="ORF">DNTS_009869</name>
</gene>
<protein>
    <recommendedName>
        <fullName evidence="5">Sema domain-containing protein</fullName>
    </recommendedName>
</protein>
<dbReference type="AlphaFoldDB" id="A0A553NJM1"/>
<dbReference type="PANTHER" id="PTHR11036">
    <property type="entry name" value="SEMAPHORIN"/>
    <property type="match status" value="1"/>
</dbReference>
<dbReference type="InterPro" id="IPR036352">
    <property type="entry name" value="Semap_dom_sf"/>
</dbReference>
<dbReference type="GO" id="GO:0001755">
    <property type="term" value="P:neural crest cell migration"/>
    <property type="evidence" value="ECO:0007669"/>
    <property type="project" value="TreeGrafter"/>
</dbReference>
<dbReference type="EMBL" id="SRMA01026900">
    <property type="protein sequence ID" value="TRY65631.1"/>
    <property type="molecule type" value="Genomic_DNA"/>
</dbReference>
<dbReference type="GO" id="GO:0005886">
    <property type="term" value="C:plasma membrane"/>
    <property type="evidence" value="ECO:0007669"/>
    <property type="project" value="TreeGrafter"/>
</dbReference>
<dbReference type="STRING" id="623744.A0A553NJM1"/>
<evidence type="ECO:0000256" key="1">
    <source>
        <dbReference type="ARBA" id="ARBA00023180"/>
    </source>
</evidence>
<evidence type="ECO:0000256" key="2">
    <source>
        <dbReference type="PROSITE-ProRule" id="PRU00352"/>
    </source>
</evidence>
<dbReference type="GO" id="GO:0030215">
    <property type="term" value="F:semaphorin receptor binding"/>
    <property type="evidence" value="ECO:0007669"/>
    <property type="project" value="InterPro"/>
</dbReference>
<keyword evidence="4" id="KW-0472">Membrane</keyword>
<dbReference type="GO" id="GO:0007411">
    <property type="term" value="P:axon guidance"/>
    <property type="evidence" value="ECO:0007669"/>
    <property type="project" value="TreeGrafter"/>
</dbReference>
<proteinExistence type="predicted"/>
<feature type="region of interest" description="Disordered" evidence="3">
    <location>
        <begin position="1035"/>
        <end position="1071"/>
    </location>
</feature>
<keyword evidence="4" id="KW-0812">Transmembrane</keyword>
<name>A0A553NJM1_9TELE</name>
<evidence type="ECO:0000313" key="6">
    <source>
        <dbReference type="EMBL" id="TRY65631.1"/>
    </source>
</evidence>
<comment type="caution">
    <text evidence="2">Lacks conserved residue(s) required for the propagation of feature annotation.</text>
</comment>
<accession>A0A553NJM1</accession>
<reference evidence="6 7" key="1">
    <citation type="journal article" date="2019" name="Sci. Data">
        <title>Hybrid genome assembly and annotation of Danionella translucida.</title>
        <authorList>
            <person name="Kadobianskyi M."/>
            <person name="Schulze L."/>
            <person name="Schuelke M."/>
            <person name="Judkewitz B."/>
        </authorList>
    </citation>
    <scope>NUCLEOTIDE SEQUENCE [LARGE SCALE GENOMIC DNA]</scope>
    <source>
        <strain evidence="6 7">Bolton</strain>
    </source>
</reference>
<evidence type="ECO:0000256" key="3">
    <source>
        <dbReference type="SAM" id="MobiDB-lite"/>
    </source>
</evidence>
<dbReference type="InterPro" id="IPR015943">
    <property type="entry name" value="WD40/YVTN_repeat-like_dom_sf"/>
</dbReference>
<dbReference type="InterPro" id="IPR027231">
    <property type="entry name" value="Semaphorin"/>
</dbReference>
<dbReference type="GO" id="GO:0071526">
    <property type="term" value="P:semaphorin-plexin signaling pathway"/>
    <property type="evidence" value="ECO:0007669"/>
    <property type="project" value="TreeGrafter"/>
</dbReference>
<comment type="caution">
    <text evidence="6">The sequence shown here is derived from an EMBL/GenBank/DDBJ whole genome shotgun (WGS) entry which is preliminary data.</text>
</comment>
<feature type="domain" description="Sema" evidence="5">
    <location>
        <begin position="52"/>
        <end position="570"/>
    </location>
</feature>